<accession>A0ABC8TKM6</accession>
<evidence type="ECO:0000313" key="3">
    <source>
        <dbReference type="Proteomes" id="UP001642360"/>
    </source>
</evidence>
<dbReference type="EMBL" id="CAUOFW020005414">
    <property type="protein sequence ID" value="CAK9170012.1"/>
    <property type="molecule type" value="Genomic_DNA"/>
</dbReference>
<keyword evidence="3" id="KW-1185">Reference proteome</keyword>
<dbReference type="PANTHER" id="PTHR34277:SF18">
    <property type="entry name" value="CLAVATA3_ESR (CLE)-RELATED PROTEIN 25"/>
    <property type="match status" value="1"/>
</dbReference>
<sequence>MGGSGRISKASLGVVLFVGFLWCLFVGILANQTTKTTSIPIPSTPNFKLLKMIGTQRLVVHQGLDLNYVSKRRVPNGPDPIHNRYSSLLYILVYCDFFVSSSLSLFE</sequence>
<keyword evidence="1" id="KW-0472">Membrane</keyword>
<keyword evidence="1" id="KW-0812">Transmembrane</keyword>
<organism evidence="2 3">
    <name type="scientific">Ilex paraguariensis</name>
    <name type="common">yerba mate</name>
    <dbReference type="NCBI Taxonomy" id="185542"/>
    <lineage>
        <taxon>Eukaryota</taxon>
        <taxon>Viridiplantae</taxon>
        <taxon>Streptophyta</taxon>
        <taxon>Embryophyta</taxon>
        <taxon>Tracheophyta</taxon>
        <taxon>Spermatophyta</taxon>
        <taxon>Magnoliopsida</taxon>
        <taxon>eudicotyledons</taxon>
        <taxon>Gunneridae</taxon>
        <taxon>Pentapetalae</taxon>
        <taxon>asterids</taxon>
        <taxon>campanulids</taxon>
        <taxon>Aquifoliales</taxon>
        <taxon>Aquifoliaceae</taxon>
        <taxon>Ilex</taxon>
    </lineage>
</organism>
<evidence type="ECO:0008006" key="4">
    <source>
        <dbReference type="Google" id="ProtNLM"/>
    </source>
</evidence>
<dbReference type="AlphaFoldDB" id="A0ABC8TKM6"/>
<dbReference type="PANTHER" id="PTHR34277">
    <property type="entry name" value="CLAVATA3/ESR (CLE)-RELATED PROTEIN 26"/>
    <property type="match status" value="1"/>
</dbReference>
<comment type="caution">
    <text evidence="2">The sequence shown here is derived from an EMBL/GenBank/DDBJ whole genome shotgun (WGS) entry which is preliminary data.</text>
</comment>
<protein>
    <recommendedName>
        <fullName evidence="4">CLAVATA3/ESR (CLE)-related protein 25</fullName>
    </recommendedName>
</protein>
<reference evidence="2 3" key="1">
    <citation type="submission" date="2024-02" db="EMBL/GenBank/DDBJ databases">
        <authorList>
            <person name="Vignale AGUSTIN F."/>
            <person name="Sosa J E."/>
            <person name="Modenutti C."/>
        </authorList>
    </citation>
    <scope>NUCLEOTIDE SEQUENCE [LARGE SCALE GENOMIC DNA]</scope>
</reference>
<proteinExistence type="predicted"/>
<evidence type="ECO:0000313" key="2">
    <source>
        <dbReference type="EMBL" id="CAK9170012.1"/>
    </source>
</evidence>
<feature type="transmembrane region" description="Helical" evidence="1">
    <location>
        <begin position="12"/>
        <end position="30"/>
    </location>
</feature>
<keyword evidence="1" id="KW-1133">Transmembrane helix</keyword>
<name>A0ABC8TKM6_9AQUA</name>
<dbReference type="Proteomes" id="UP001642360">
    <property type="component" value="Unassembled WGS sequence"/>
</dbReference>
<dbReference type="InterPro" id="IPR039316">
    <property type="entry name" value="CLE25/26"/>
</dbReference>
<gene>
    <name evidence="2" type="ORF">ILEXP_LOCUS39503</name>
</gene>
<evidence type="ECO:0000256" key="1">
    <source>
        <dbReference type="SAM" id="Phobius"/>
    </source>
</evidence>